<feature type="chain" id="PRO_5010170306" description="Right handed beta helix domain-containing protein" evidence="1">
    <location>
        <begin position="23"/>
        <end position="417"/>
    </location>
</feature>
<evidence type="ECO:0000256" key="1">
    <source>
        <dbReference type="SAM" id="SignalP"/>
    </source>
</evidence>
<dbReference type="InterPro" id="IPR012334">
    <property type="entry name" value="Pectin_lyas_fold"/>
</dbReference>
<proteinExistence type="predicted"/>
<dbReference type="PROSITE" id="PS51257">
    <property type="entry name" value="PROKAR_LIPOPROTEIN"/>
    <property type="match status" value="1"/>
</dbReference>
<dbReference type="InterPro" id="IPR011050">
    <property type="entry name" value="Pectin_lyase_fold/virulence"/>
</dbReference>
<comment type="caution">
    <text evidence="2">The sequence shown here is derived from an EMBL/GenBank/DDBJ whole genome shotgun (WGS) entry which is preliminary data.</text>
</comment>
<dbReference type="Proteomes" id="UP000186720">
    <property type="component" value="Unassembled WGS sequence"/>
</dbReference>
<evidence type="ECO:0008006" key="4">
    <source>
        <dbReference type="Google" id="ProtNLM"/>
    </source>
</evidence>
<dbReference type="AlphaFoldDB" id="A0A1Q5ZYP0"/>
<name>A0A1Q5ZYP0_9SPHI</name>
<organism evidence="2 3">
    <name type="scientific">Mucilaginibacter polytrichastri</name>
    <dbReference type="NCBI Taxonomy" id="1302689"/>
    <lineage>
        <taxon>Bacteria</taxon>
        <taxon>Pseudomonadati</taxon>
        <taxon>Bacteroidota</taxon>
        <taxon>Sphingobacteriia</taxon>
        <taxon>Sphingobacteriales</taxon>
        <taxon>Sphingobacteriaceae</taxon>
        <taxon>Mucilaginibacter</taxon>
    </lineage>
</organism>
<evidence type="ECO:0000313" key="2">
    <source>
        <dbReference type="EMBL" id="OKS86858.1"/>
    </source>
</evidence>
<gene>
    <name evidence="2" type="ORF">RG47T_2316</name>
</gene>
<reference evidence="2 3" key="1">
    <citation type="submission" date="2016-11" db="EMBL/GenBank/DDBJ databases">
        <title>Whole Genome Sequencing of Mucilaginibacter polytrichastri RG4-7(T) isolated from the moss sample.</title>
        <authorList>
            <person name="Li Y."/>
        </authorList>
    </citation>
    <scope>NUCLEOTIDE SEQUENCE [LARGE SCALE GENOMIC DNA]</scope>
    <source>
        <strain evidence="2 3">RG4-7</strain>
    </source>
</reference>
<feature type="signal peptide" evidence="1">
    <location>
        <begin position="1"/>
        <end position="22"/>
    </location>
</feature>
<dbReference type="SUPFAM" id="SSF51126">
    <property type="entry name" value="Pectin lyase-like"/>
    <property type="match status" value="1"/>
</dbReference>
<dbReference type="EMBL" id="MPPL01000001">
    <property type="protein sequence ID" value="OKS86858.1"/>
    <property type="molecule type" value="Genomic_DNA"/>
</dbReference>
<accession>A0A1Q5ZYP0</accession>
<dbReference type="OrthoDB" id="733944at2"/>
<keyword evidence="1" id="KW-0732">Signal</keyword>
<protein>
    <recommendedName>
        <fullName evidence="4">Right handed beta helix domain-containing protein</fullName>
    </recommendedName>
</protein>
<dbReference type="Gene3D" id="2.160.20.10">
    <property type="entry name" value="Single-stranded right-handed beta-helix, Pectin lyase-like"/>
    <property type="match status" value="1"/>
</dbReference>
<evidence type="ECO:0000313" key="3">
    <source>
        <dbReference type="Proteomes" id="UP000186720"/>
    </source>
</evidence>
<keyword evidence="3" id="KW-1185">Reference proteome</keyword>
<dbReference type="STRING" id="1302689.RG47T_2316"/>
<sequence length="417" mass="44561">MGKLYFNIIAIVAIFFFTACQKAQTLAPTSTNTTTGTTTIIPVAGRTIAIGTGTGNLIIDGTTLGLKCNDTIKVKGGTYNGIDVQNINAGCPIYINNDGLVQMAGNSDHMHITNVSNLTISGDGTTGIAQGFISRDNAYYHSIILNGASHNLTIQNFSFSNIGNIVIYSTGTNIYNGTKASYTDSLKILNNTCTNTSTFIQFGGDVIAGIITGLIKNMEISGLNFSNSNCGVVVFAANADSYNIHNNIITDINQTNNNHNGIFMIKGSGSFHHNLVKNHQGNAIRAWIRSFGTVPQTVLIYNNVVVNSRKYSAFEVQSFAAELAPGVTTYANAKIYDNTCGNLNLSKDWIGVIVDVYDLFGGTCDVYDNVGFNFPAPNPNSFFVNEQASTVPTVSNNIYFTTATAAGITNVNTLTVK</sequence>
<dbReference type="RefSeq" id="WP_074489548.1">
    <property type="nucleotide sequence ID" value="NZ_FPAM01000014.1"/>
</dbReference>